<dbReference type="SUPFAM" id="SSF51197">
    <property type="entry name" value="Clavaminate synthase-like"/>
    <property type="match status" value="1"/>
</dbReference>
<evidence type="ECO:0000313" key="4">
    <source>
        <dbReference type="EMBL" id="KAL2823904.1"/>
    </source>
</evidence>
<organism evidence="4 5">
    <name type="scientific">Aspergillus cavernicola</name>
    <dbReference type="NCBI Taxonomy" id="176166"/>
    <lineage>
        <taxon>Eukaryota</taxon>
        <taxon>Fungi</taxon>
        <taxon>Dikarya</taxon>
        <taxon>Ascomycota</taxon>
        <taxon>Pezizomycotina</taxon>
        <taxon>Eurotiomycetes</taxon>
        <taxon>Eurotiomycetidae</taxon>
        <taxon>Eurotiales</taxon>
        <taxon>Aspergillaceae</taxon>
        <taxon>Aspergillus</taxon>
        <taxon>Aspergillus subgen. Nidulantes</taxon>
    </lineage>
</organism>
<feature type="domain" description="Fe2OG dioxygenase" evidence="3">
    <location>
        <begin position="181"/>
        <end position="284"/>
    </location>
</feature>
<dbReference type="PROSITE" id="PS51471">
    <property type="entry name" value="FE2OG_OXY"/>
    <property type="match status" value="1"/>
</dbReference>
<evidence type="ECO:0000256" key="1">
    <source>
        <dbReference type="ARBA" id="ARBA00008056"/>
    </source>
</evidence>
<comment type="similarity">
    <text evidence="1 2">Belongs to the iron/ascorbate-dependent oxidoreductase family.</text>
</comment>
<accession>A0ABR4I9H1</accession>
<gene>
    <name evidence="4" type="ORF">BDW59DRAFT_180445</name>
</gene>
<proteinExistence type="inferred from homology"/>
<dbReference type="InterPro" id="IPR050231">
    <property type="entry name" value="Iron_ascorbate_oxido_reductase"/>
</dbReference>
<dbReference type="PRINTS" id="PR00682">
    <property type="entry name" value="IPNSYNTHASE"/>
</dbReference>
<evidence type="ECO:0000256" key="2">
    <source>
        <dbReference type="RuleBase" id="RU003682"/>
    </source>
</evidence>
<keyword evidence="2" id="KW-0479">Metal-binding</keyword>
<dbReference type="Pfam" id="PF14226">
    <property type="entry name" value="DIOX_N"/>
    <property type="match status" value="1"/>
</dbReference>
<keyword evidence="2" id="KW-0408">Iron</keyword>
<sequence>MAKVDIREPPIIDFAPFYGPECTAKETLVKELRQACQEFGFFQLVNHAIPSGLQDSILRQSKELFGLPSEIKEKYSKDIGGFNRGYERLRAQNFEKRTKGDLKEGFYLGKNLPLDDPYVVARKFGQGPNKYPEELSDPAEFQNVVEDYHAALTSLAIGILQLLARTLGLEEDTFSNFCQHPVAVLRLLHYPPQDPDASELERGIGAHTDFGSITILLQDTTGGLQVWNNLSSQWADVTPVPGAYVVNLGNMMMRWTNDRYLSNLHRVINKSGKERFSVPFFFSGNPDYPIRCLPGCEDARDGAKYPLVTVGEWMAGRYADTYGTSDKQAIGELRKEPVAGMFAK</sequence>
<evidence type="ECO:0000313" key="5">
    <source>
        <dbReference type="Proteomes" id="UP001610335"/>
    </source>
</evidence>
<name>A0ABR4I9H1_9EURO</name>
<comment type="caution">
    <text evidence="4">The sequence shown here is derived from an EMBL/GenBank/DDBJ whole genome shotgun (WGS) entry which is preliminary data.</text>
</comment>
<dbReference type="InterPro" id="IPR027443">
    <property type="entry name" value="IPNS-like_sf"/>
</dbReference>
<dbReference type="Proteomes" id="UP001610335">
    <property type="component" value="Unassembled WGS sequence"/>
</dbReference>
<keyword evidence="5" id="KW-1185">Reference proteome</keyword>
<protein>
    <submittedName>
        <fullName evidence="4">Oxidoreductase</fullName>
    </submittedName>
</protein>
<dbReference type="Pfam" id="PF03171">
    <property type="entry name" value="2OG-FeII_Oxy"/>
    <property type="match status" value="1"/>
</dbReference>
<dbReference type="InterPro" id="IPR044861">
    <property type="entry name" value="IPNS-like_FE2OG_OXY"/>
</dbReference>
<dbReference type="Gene3D" id="2.60.120.330">
    <property type="entry name" value="B-lactam Antibiotic, Isopenicillin N Synthase, Chain"/>
    <property type="match status" value="1"/>
</dbReference>
<keyword evidence="2" id="KW-0560">Oxidoreductase</keyword>
<evidence type="ECO:0000259" key="3">
    <source>
        <dbReference type="PROSITE" id="PS51471"/>
    </source>
</evidence>
<dbReference type="InterPro" id="IPR026992">
    <property type="entry name" value="DIOX_N"/>
</dbReference>
<dbReference type="InterPro" id="IPR005123">
    <property type="entry name" value="Oxoglu/Fe-dep_dioxygenase_dom"/>
</dbReference>
<reference evidence="4 5" key="1">
    <citation type="submission" date="2024-07" db="EMBL/GenBank/DDBJ databases">
        <title>Section-level genome sequencing and comparative genomics of Aspergillus sections Usti and Cavernicolus.</title>
        <authorList>
            <consortium name="Lawrence Berkeley National Laboratory"/>
            <person name="Nybo J.L."/>
            <person name="Vesth T.C."/>
            <person name="Theobald S."/>
            <person name="Frisvad J.C."/>
            <person name="Larsen T.O."/>
            <person name="Kjaerboelling I."/>
            <person name="Rothschild-Mancinelli K."/>
            <person name="Lyhne E.K."/>
            <person name="Kogle M.E."/>
            <person name="Barry K."/>
            <person name="Clum A."/>
            <person name="Na H."/>
            <person name="Ledsgaard L."/>
            <person name="Lin J."/>
            <person name="Lipzen A."/>
            <person name="Kuo A."/>
            <person name="Riley R."/>
            <person name="Mondo S."/>
            <person name="LaButti K."/>
            <person name="Haridas S."/>
            <person name="Pangalinan J."/>
            <person name="Salamov A.A."/>
            <person name="Simmons B.A."/>
            <person name="Magnuson J.K."/>
            <person name="Chen J."/>
            <person name="Drula E."/>
            <person name="Henrissat B."/>
            <person name="Wiebenga A."/>
            <person name="Lubbers R.J."/>
            <person name="Gomes A.C."/>
            <person name="Makela M.R."/>
            <person name="Stajich J."/>
            <person name="Grigoriev I.V."/>
            <person name="Mortensen U.H."/>
            <person name="De vries R.P."/>
            <person name="Baker S.E."/>
            <person name="Andersen M.R."/>
        </authorList>
    </citation>
    <scope>NUCLEOTIDE SEQUENCE [LARGE SCALE GENOMIC DNA]</scope>
    <source>
        <strain evidence="4 5">CBS 600.67</strain>
    </source>
</reference>
<dbReference type="EMBL" id="JBFXLS010000048">
    <property type="protein sequence ID" value="KAL2823904.1"/>
    <property type="molecule type" value="Genomic_DNA"/>
</dbReference>
<dbReference type="PANTHER" id="PTHR47990">
    <property type="entry name" value="2-OXOGLUTARATE (2OG) AND FE(II)-DEPENDENT OXYGENASE SUPERFAMILY PROTEIN-RELATED"/>
    <property type="match status" value="1"/>
</dbReference>